<proteinExistence type="predicted"/>
<dbReference type="Proteomes" id="UP001597526">
    <property type="component" value="Unassembled WGS sequence"/>
</dbReference>
<evidence type="ECO:0000313" key="1">
    <source>
        <dbReference type="EMBL" id="MFD2587315.1"/>
    </source>
</evidence>
<organism evidence="1 2">
    <name type="scientific">Croceitalea marina</name>
    <dbReference type="NCBI Taxonomy" id="1775166"/>
    <lineage>
        <taxon>Bacteria</taxon>
        <taxon>Pseudomonadati</taxon>
        <taxon>Bacteroidota</taxon>
        <taxon>Flavobacteriia</taxon>
        <taxon>Flavobacteriales</taxon>
        <taxon>Flavobacteriaceae</taxon>
        <taxon>Croceitalea</taxon>
    </lineage>
</organism>
<comment type="caution">
    <text evidence="1">The sequence shown here is derived from an EMBL/GenBank/DDBJ whole genome shotgun (WGS) entry which is preliminary data.</text>
</comment>
<gene>
    <name evidence="1" type="ORF">ACFSQJ_10260</name>
</gene>
<evidence type="ECO:0000313" key="2">
    <source>
        <dbReference type="Proteomes" id="UP001597526"/>
    </source>
</evidence>
<dbReference type="RefSeq" id="WP_339142033.1">
    <property type="nucleotide sequence ID" value="NZ_JBHULB010000013.1"/>
</dbReference>
<protein>
    <recommendedName>
        <fullName evidence="3">ParB/Sulfiredoxin domain-containing protein</fullName>
    </recommendedName>
</protein>
<dbReference type="EMBL" id="JBHULB010000013">
    <property type="protein sequence ID" value="MFD2587315.1"/>
    <property type="molecule type" value="Genomic_DNA"/>
</dbReference>
<sequence length="254" mass="30484">MNYADEAYCANCGLERMGILDSTLKFKQWHFKQCLDEKDMPFYDFWQIIPSKHNKNQKVPTNRIVGTRHPDYHSKMWLEVLGCLKRFEARNWDSSTFAKKYNDGGISFSKYDDKYFITGGNHRATIAKFFELEYLEVPVTEYYLDKEFYGLYRVVSDLNMQPKLRYYSRSSDWILWVYGRPVYFENFNMTSNFLKYYLEIEVNYKTLLKNKLNSFLPKKEESYHIRNIEQLASLKDVIILHKLKLSNSCPENLR</sequence>
<reference evidence="2" key="1">
    <citation type="journal article" date="2019" name="Int. J. Syst. Evol. Microbiol.">
        <title>The Global Catalogue of Microorganisms (GCM) 10K type strain sequencing project: providing services to taxonomists for standard genome sequencing and annotation.</title>
        <authorList>
            <consortium name="The Broad Institute Genomics Platform"/>
            <consortium name="The Broad Institute Genome Sequencing Center for Infectious Disease"/>
            <person name="Wu L."/>
            <person name="Ma J."/>
        </authorList>
    </citation>
    <scope>NUCLEOTIDE SEQUENCE [LARGE SCALE GENOMIC DNA]</scope>
    <source>
        <strain evidence="2">KCTC 52368</strain>
    </source>
</reference>
<accession>A0ABW5MVF1</accession>
<evidence type="ECO:0008006" key="3">
    <source>
        <dbReference type="Google" id="ProtNLM"/>
    </source>
</evidence>
<keyword evidence="2" id="KW-1185">Reference proteome</keyword>
<name>A0ABW5MVF1_9FLAO</name>